<dbReference type="AlphaFoldDB" id="A0A2R5G8U5"/>
<evidence type="ECO:0000256" key="1">
    <source>
        <dbReference type="ARBA" id="ARBA00005254"/>
    </source>
</evidence>
<dbReference type="PROSITE" id="PS00166">
    <property type="entry name" value="ENOYL_COA_HYDRATASE"/>
    <property type="match status" value="1"/>
</dbReference>
<dbReference type="Pfam" id="PF00378">
    <property type="entry name" value="ECH_1"/>
    <property type="match status" value="1"/>
</dbReference>
<comment type="caution">
    <text evidence="5">The sequence shown here is derived from an EMBL/GenBank/DDBJ whole genome shotgun (WGS) entry which is preliminary data.</text>
</comment>
<dbReference type="PANTHER" id="PTHR11941:SF169">
    <property type="entry name" value="(7AS)-7A-METHYL-1,5-DIOXO-2,3,5,6,7,7A-HEXAHYDRO-1H-INDENE-CARBOXYL-COA HYDROLASE"/>
    <property type="match status" value="1"/>
</dbReference>
<dbReference type="InterPro" id="IPR001753">
    <property type="entry name" value="Enoyl-CoA_hydra/iso"/>
</dbReference>
<evidence type="ECO:0000313" key="6">
    <source>
        <dbReference type="Proteomes" id="UP000241890"/>
    </source>
</evidence>
<dbReference type="EMBL" id="BEYU01000026">
    <property type="protein sequence ID" value="GBG26965.1"/>
    <property type="molecule type" value="Genomic_DNA"/>
</dbReference>
<name>A0A2R5G8U5_9STRA</name>
<evidence type="ECO:0000256" key="3">
    <source>
        <dbReference type="ARBA" id="ARBA00023239"/>
    </source>
</evidence>
<dbReference type="Gene3D" id="1.10.12.10">
    <property type="entry name" value="Lyase 2-enoyl-coa Hydratase, Chain A, domain 2"/>
    <property type="match status" value="1"/>
</dbReference>
<evidence type="ECO:0000256" key="2">
    <source>
        <dbReference type="ARBA" id="ARBA00023098"/>
    </source>
</evidence>
<comment type="similarity">
    <text evidence="1 4">Belongs to the enoyl-CoA hydratase/isomerase family.</text>
</comment>
<dbReference type="Gene3D" id="3.90.226.10">
    <property type="entry name" value="2-enoyl-CoA Hydratase, Chain A, domain 1"/>
    <property type="match status" value="1"/>
</dbReference>
<organism evidence="5 6">
    <name type="scientific">Hondaea fermentalgiana</name>
    <dbReference type="NCBI Taxonomy" id="2315210"/>
    <lineage>
        <taxon>Eukaryota</taxon>
        <taxon>Sar</taxon>
        <taxon>Stramenopiles</taxon>
        <taxon>Bigyra</taxon>
        <taxon>Labyrinthulomycetes</taxon>
        <taxon>Thraustochytrida</taxon>
        <taxon>Thraustochytriidae</taxon>
        <taxon>Hondaea</taxon>
    </lineage>
</organism>
<keyword evidence="3" id="KW-0456">Lyase</keyword>
<dbReference type="InterPro" id="IPR029045">
    <property type="entry name" value="ClpP/crotonase-like_dom_sf"/>
</dbReference>
<keyword evidence="2" id="KW-0443">Lipid metabolism</keyword>
<dbReference type="Proteomes" id="UP000241890">
    <property type="component" value="Unassembled WGS sequence"/>
</dbReference>
<proteinExistence type="inferred from homology"/>
<dbReference type="InParanoid" id="A0A2R5G8U5"/>
<keyword evidence="6" id="KW-1185">Reference proteome</keyword>
<evidence type="ECO:0000256" key="4">
    <source>
        <dbReference type="RuleBase" id="RU003707"/>
    </source>
</evidence>
<reference evidence="5 6" key="1">
    <citation type="submission" date="2017-12" db="EMBL/GenBank/DDBJ databases">
        <title>Sequencing, de novo assembly and annotation of complete genome of a new Thraustochytrid species, strain FCC1311.</title>
        <authorList>
            <person name="Sedici K."/>
            <person name="Godart F."/>
            <person name="Aiese Cigliano R."/>
            <person name="Sanseverino W."/>
            <person name="Barakat M."/>
            <person name="Ortet P."/>
            <person name="Marechal E."/>
            <person name="Cagnac O."/>
            <person name="Amato A."/>
        </authorList>
    </citation>
    <scope>NUCLEOTIDE SEQUENCE [LARGE SCALE GENOMIC DNA]</scope>
</reference>
<accession>A0A2R5G8U5</accession>
<dbReference type="GO" id="GO:0016829">
    <property type="term" value="F:lyase activity"/>
    <property type="evidence" value="ECO:0007669"/>
    <property type="project" value="UniProtKB-KW"/>
</dbReference>
<dbReference type="NCBIfam" id="NF006100">
    <property type="entry name" value="PRK08252.1"/>
    <property type="match status" value="1"/>
</dbReference>
<dbReference type="CDD" id="cd06558">
    <property type="entry name" value="crotonase-like"/>
    <property type="match status" value="1"/>
</dbReference>
<dbReference type="GO" id="GO:0006635">
    <property type="term" value="P:fatty acid beta-oxidation"/>
    <property type="evidence" value="ECO:0007669"/>
    <property type="project" value="TreeGrafter"/>
</dbReference>
<dbReference type="PANTHER" id="PTHR11941">
    <property type="entry name" value="ENOYL-COA HYDRATASE-RELATED"/>
    <property type="match status" value="1"/>
</dbReference>
<evidence type="ECO:0000313" key="5">
    <source>
        <dbReference type="EMBL" id="GBG26965.1"/>
    </source>
</evidence>
<sequence>MAGDDELVRFERRGHVAIFTLNRPKAMNAVSGDLSKRMESLMEDFEKDNDLWIGILASSHEKVFCAGADLKAINAGQSIETPKGGFGGFVHFPRTKPMIAAVDGFALAGGCELVLTCDLVVASTKAKFGVPEVKRSLVPAAGGMFRLPRKLPQAIAMELLLTGDPLTAERMYSLGFVNELVEPGQVVEAALKLAKRIEVNAPLAVRKAREIALQTVYGSDADAWKASSEGMRFLAKTPDFKEGPLAFIEKRAPRFTGKL</sequence>
<protein>
    <submittedName>
        <fullName evidence="5">Enoyl-CoA hydratase, mitochondrial</fullName>
    </submittedName>
</protein>
<dbReference type="InterPro" id="IPR018376">
    <property type="entry name" value="Enoyl-CoA_hyd/isom_CS"/>
</dbReference>
<dbReference type="InterPro" id="IPR014748">
    <property type="entry name" value="Enoyl-CoA_hydra_C"/>
</dbReference>
<dbReference type="FunFam" id="3.90.226.10:FF:000009">
    <property type="entry name" value="Carnitinyl-CoA dehydratase"/>
    <property type="match status" value="1"/>
</dbReference>
<dbReference type="SUPFAM" id="SSF52096">
    <property type="entry name" value="ClpP/crotonase"/>
    <property type="match status" value="1"/>
</dbReference>
<gene>
    <name evidence="5" type="ORF">FCC1311_015191</name>
</gene>
<dbReference type="OrthoDB" id="2018133at2759"/>